<reference evidence="4 5" key="1">
    <citation type="submission" date="2018-09" db="EMBL/GenBank/DDBJ databases">
        <title>Discovery and Ecogenomic Context for Candidatus Cryosericales, a Global Caldiserica Order Active in Thawing Permafrost.</title>
        <authorList>
            <person name="Martinez M.A."/>
            <person name="Woodcroft B.J."/>
            <person name="Ignacio Espinoza J.C."/>
            <person name="Zayed A."/>
            <person name="Singleton C.M."/>
            <person name="Boyd J."/>
            <person name="Li Y.-F."/>
            <person name="Purvine S."/>
            <person name="Maughan H."/>
            <person name="Hodgkins S.B."/>
            <person name="Anderson D."/>
            <person name="Sederholm M."/>
            <person name="Temperton B."/>
            <person name="Saleska S.R."/>
            <person name="Tyson G.W."/>
            <person name="Rich V.I."/>
        </authorList>
    </citation>
    <scope>NUCLEOTIDE SEQUENCE [LARGE SCALE GENOMIC DNA]</scope>
    <source>
        <strain evidence="4 5">SMC7</strain>
    </source>
</reference>
<dbReference type="Proteomes" id="UP000266328">
    <property type="component" value="Unassembled WGS sequence"/>
</dbReference>
<keyword evidence="1" id="KW-0285">Flavoprotein</keyword>
<organism evidence="4 5">
    <name type="scientific">Candidatus Cryosericum terrychapinii</name>
    <dbReference type="NCBI Taxonomy" id="2290919"/>
    <lineage>
        <taxon>Bacteria</taxon>
        <taxon>Pseudomonadati</taxon>
        <taxon>Caldisericota/Cryosericota group</taxon>
        <taxon>Candidatus Cryosericota</taxon>
        <taxon>Candidatus Cryosericia</taxon>
        <taxon>Candidatus Cryosericales</taxon>
        <taxon>Candidatus Cryosericaceae</taxon>
        <taxon>Candidatus Cryosericum</taxon>
    </lineage>
</organism>
<dbReference type="Pfam" id="PF03358">
    <property type="entry name" value="FMN_red"/>
    <property type="match status" value="1"/>
</dbReference>
<gene>
    <name evidence="4" type="ORF">SMC7_04790</name>
</gene>
<dbReference type="AlphaFoldDB" id="A0A398D1B8"/>
<dbReference type="RefSeq" id="WP_119089209.1">
    <property type="nucleotide sequence ID" value="NZ_QXIS01000030.1"/>
</dbReference>
<evidence type="ECO:0000313" key="5">
    <source>
        <dbReference type="Proteomes" id="UP000266328"/>
    </source>
</evidence>
<accession>A0A398D1B8</accession>
<feature type="domain" description="NADPH-dependent FMN reductase-like" evidence="3">
    <location>
        <begin position="1"/>
        <end position="125"/>
    </location>
</feature>
<dbReference type="InterPro" id="IPR029039">
    <property type="entry name" value="Flavoprotein-like_sf"/>
</dbReference>
<evidence type="ECO:0000256" key="2">
    <source>
        <dbReference type="ARBA" id="ARBA00022643"/>
    </source>
</evidence>
<protein>
    <submittedName>
        <fullName evidence="4">Flavodoxin family protein</fullName>
    </submittedName>
</protein>
<evidence type="ECO:0000256" key="1">
    <source>
        <dbReference type="ARBA" id="ARBA00022630"/>
    </source>
</evidence>
<evidence type="ECO:0000313" key="4">
    <source>
        <dbReference type="EMBL" id="RIE05947.1"/>
    </source>
</evidence>
<sequence length="217" mass="24634">MKVIAVNGSPRKTWNTATLLQKALDGARSVGAQTEFIHLYDLNFKGCISCFTCKRKGAVHAGRCAMRDDLTNVLERILGCDVLLLGSPIYFGNITGEMDSFLERLLFSNLSYNSTSHRSVFQGKLSSGFIYTMNAPEEFLKQTNYQEAVFHHYRDLLQRLFNGTSEFLLSTDTYQFVDYSKYEASNFNEKHKSQVRAEQFPIDSQKAFDMGVRLASI</sequence>
<dbReference type="PANTHER" id="PTHR43278">
    <property type="entry name" value="NAD(P)H-DEPENDENT FMN-CONTAINING OXIDOREDUCTASE YWQN-RELATED"/>
    <property type="match status" value="1"/>
</dbReference>
<dbReference type="InterPro" id="IPR005025">
    <property type="entry name" value="FMN_Rdtase-like_dom"/>
</dbReference>
<dbReference type="Gene3D" id="3.40.50.360">
    <property type="match status" value="1"/>
</dbReference>
<evidence type="ECO:0000259" key="3">
    <source>
        <dbReference type="Pfam" id="PF03358"/>
    </source>
</evidence>
<dbReference type="InterPro" id="IPR051796">
    <property type="entry name" value="ISF_SsuE-like"/>
</dbReference>
<comment type="caution">
    <text evidence="4">The sequence shown here is derived from an EMBL/GenBank/DDBJ whole genome shotgun (WGS) entry which is preliminary data.</text>
</comment>
<dbReference type="PANTHER" id="PTHR43278:SF2">
    <property type="entry name" value="IRON-SULFUR FLAVOPROTEIN"/>
    <property type="match status" value="1"/>
</dbReference>
<proteinExistence type="predicted"/>
<dbReference type="GO" id="GO:0016491">
    <property type="term" value="F:oxidoreductase activity"/>
    <property type="evidence" value="ECO:0007669"/>
    <property type="project" value="InterPro"/>
</dbReference>
<dbReference type="SUPFAM" id="SSF52218">
    <property type="entry name" value="Flavoproteins"/>
    <property type="match status" value="1"/>
</dbReference>
<dbReference type="OrthoDB" id="6398207at2"/>
<keyword evidence="2" id="KW-0288">FMN</keyword>
<name>A0A398D1B8_9BACT</name>
<keyword evidence="5" id="KW-1185">Reference proteome</keyword>
<dbReference type="EMBL" id="QXIS01000030">
    <property type="protein sequence ID" value="RIE05947.1"/>
    <property type="molecule type" value="Genomic_DNA"/>
</dbReference>